<keyword evidence="3" id="KW-1185">Reference proteome</keyword>
<dbReference type="InterPro" id="IPR001680">
    <property type="entry name" value="WD40_rpt"/>
</dbReference>
<dbReference type="EMBL" id="KE720887">
    <property type="protein sequence ID" value="ERF74167.1"/>
    <property type="molecule type" value="Genomic_DNA"/>
</dbReference>
<dbReference type="InterPro" id="IPR015943">
    <property type="entry name" value="WD40/YVTN_repeat-like_dom_sf"/>
</dbReference>
<dbReference type="eggNOG" id="KOG1408">
    <property type="taxonomic scope" value="Eukaryota"/>
</dbReference>
<dbReference type="SUPFAM" id="SSF50978">
    <property type="entry name" value="WD40 repeat-like"/>
    <property type="match status" value="2"/>
</dbReference>
<protein>
    <submittedName>
        <fullName evidence="2">Uncharacterized protein</fullName>
    </submittedName>
</protein>
<dbReference type="InterPro" id="IPR052779">
    <property type="entry name" value="WDR62"/>
</dbReference>
<dbReference type="Proteomes" id="UP000019373">
    <property type="component" value="Unassembled WGS sequence"/>
</dbReference>
<feature type="region of interest" description="Disordered" evidence="1">
    <location>
        <begin position="873"/>
        <end position="906"/>
    </location>
</feature>
<organism evidence="2 3">
    <name type="scientific">Endocarpon pusillum (strain Z07020 / HMAS-L-300199)</name>
    <name type="common">Lichen-forming fungus</name>
    <dbReference type="NCBI Taxonomy" id="1263415"/>
    <lineage>
        <taxon>Eukaryota</taxon>
        <taxon>Fungi</taxon>
        <taxon>Dikarya</taxon>
        <taxon>Ascomycota</taxon>
        <taxon>Pezizomycotina</taxon>
        <taxon>Eurotiomycetes</taxon>
        <taxon>Chaetothyriomycetidae</taxon>
        <taxon>Verrucariales</taxon>
        <taxon>Verrucariaceae</taxon>
        <taxon>Endocarpon</taxon>
    </lineage>
</organism>
<dbReference type="Pfam" id="PF00400">
    <property type="entry name" value="WD40"/>
    <property type="match status" value="4"/>
</dbReference>
<feature type="region of interest" description="Disordered" evidence="1">
    <location>
        <begin position="287"/>
        <end position="308"/>
    </location>
</feature>
<name>U1G9L4_ENDPU</name>
<dbReference type="OrthoDB" id="6252103at2759"/>
<dbReference type="Gene3D" id="2.130.10.10">
    <property type="entry name" value="YVTN repeat-like/Quinoprotein amine dehydrogenase"/>
    <property type="match status" value="3"/>
</dbReference>
<dbReference type="InterPro" id="IPR036322">
    <property type="entry name" value="WD40_repeat_dom_sf"/>
</dbReference>
<feature type="region of interest" description="Disordered" evidence="1">
    <location>
        <begin position="103"/>
        <end position="153"/>
    </location>
</feature>
<dbReference type="PANTHER" id="PTHR45589">
    <property type="entry name" value="WD REPEAT DOMAIN 62, ISOFORM G"/>
    <property type="match status" value="1"/>
</dbReference>
<feature type="compositionally biased region" description="Polar residues" evidence="1">
    <location>
        <begin position="11"/>
        <end position="24"/>
    </location>
</feature>
<dbReference type="RefSeq" id="XP_007800106.1">
    <property type="nucleotide sequence ID" value="XM_007801915.1"/>
</dbReference>
<evidence type="ECO:0000256" key="1">
    <source>
        <dbReference type="SAM" id="MobiDB-lite"/>
    </source>
</evidence>
<proteinExistence type="predicted"/>
<dbReference type="HOGENOM" id="CLU_005113_0_0_1"/>
<feature type="region of interest" description="Disordered" evidence="1">
    <location>
        <begin position="955"/>
        <end position="1015"/>
    </location>
</feature>
<dbReference type="AlphaFoldDB" id="U1G9L4"/>
<accession>U1G9L4</accession>
<gene>
    <name evidence="2" type="ORF">EPUS_03357</name>
</gene>
<dbReference type="OMA" id="ASYYTWA"/>
<evidence type="ECO:0000313" key="2">
    <source>
        <dbReference type="EMBL" id="ERF74167.1"/>
    </source>
</evidence>
<dbReference type="PANTHER" id="PTHR45589:SF1">
    <property type="entry name" value="WD REPEAT DOMAIN 62, ISOFORM G"/>
    <property type="match status" value="1"/>
</dbReference>
<dbReference type="SMART" id="SM00320">
    <property type="entry name" value="WD40"/>
    <property type="match status" value="8"/>
</dbReference>
<dbReference type="GeneID" id="19238400"/>
<sequence length="1106" mass="119920">MANSPYEIKSKLNSGTPSKRNSLHTPLARPGSRSHKPSPQPASLFLRRIIGTTTTSSSGLTSHYDSRTFAYCAGSAAVLANIDDEGEISYRFFRASPTASPIHPSVSFYNPPSPNATSGSRRRTTFASKHGAEERSSSHSPRRIWSDEGNSKTRSARERVKAVSCVDLSPNGRFLAVGETGYSPRVNIFSVSAGASTEVPLSILTEHSFGVRCVAFSPSSQWLATLGDVNDGFLFIWSINAKTGAARLHFTNKCTASVLSMAWCSNNLITVGTRYVKVWRVGEPSPGFQTKPGRVQAEDSNASPGPKTLSGRNSLLGSLADSTFTCVAPFSESEAILSTTTGVVCLLDDRTGSQELKTIKHLRFPAQSIAVDIQAQKVWFAHGDGCLDNESFETLRSGPLPVTSYNASNEPAVTPYHSPSAAAGSLHAFQSPQGSASRKRKKRKAIIAARCLSNKLVSIDDARNIRVERFGPGLYSADSERSSVILLPAHNDPVQGAVPLPKQSTLGDYITWSLEGTVNFWSLDGSIRRSEKVELDQPEQSFSEYDEYVNELKSIRVSDDTQWIVSGDRFGILQVIDCPSWGSAKIRAHSAEVTDIALHSSDQPLLVATGSRDRTVQLFQHGDEGIELLQTFDDHVGAVTVVAFAGDLLLSASSDRTVIVRQKLSKINDDGTRLLAYISQRVITLKSSPTSMVFPEPDVLAIATMDRQVLTFSIDKGAAIDAFKAVDADGGDAVILSSLSINSVEDNSCTRRILSGFSSTDKSIRLYDFESGILLSRELGHTEGISDVAVIEHADDAIGPSRKTLISTGLDGLIMIWEASTALPRPPSSPLQELAQGQALTNHDLDSTPTKDSILRRPPLRKVLSKLDLADVDGAVPPARPSRDQHSPRLKRKIAAQTRCDTAPTDGDAVAECVADRLEPLPQVPHRFTSSTPLRPASPLSREMALGLDRAANHHLPVQKSPSPPPARVSLSTSPRNVNRGNKRGLRRPPSVPSDLRDHSKAQNRRKSMGSLNEFGSIGMAGEQVCRTLRAYRKKIKAAPKTEHLQLDELEVELLATLRAVVGRLGRDGSRRTKAATENELDNLASVMQTWGLSQKTESQRDVEYC</sequence>
<feature type="compositionally biased region" description="Basic and acidic residues" evidence="1">
    <location>
        <begin position="144"/>
        <end position="153"/>
    </location>
</feature>
<feature type="region of interest" description="Disordered" evidence="1">
    <location>
        <begin position="1"/>
        <end position="41"/>
    </location>
</feature>
<reference evidence="3" key="1">
    <citation type="journal article" date="2014" name="BMC Genomics">
        <title>Genome characteristics reveal the impact of lichenization on lichen-forming fungus Endocarpon pusillum Hedwig (Verrucariales, Ascomycota).</title>
        <authorList>
            <person name="Wang Y.-Y."/>
            <person name="Liu B."/>
            <person name="Zhang X.-Y."/>
            <person name="Zhou Q.-M."/>
            <person name="Zhang T."/>
            <person name="Li H."/>
            <person name="Yu Y.-F."/>
            <person name="Zhang X.-L."/>
            <person name="Hao X.-Y."/>
            <person name="Wang M."/>
            <person name="Wang L."/>
            <person name="Wei J.-C."/>
        </authorList>
    </citation>
    <scope>NUCLEOTIDE SEQUENCE [LARGE SCALE GENOMIC DNA]</scope>
    <source>
        <strain evidence="3">Z07020 / HMAS-L-300199</strain>
    </source>
</reference>
<feature type="compositionally biased region" description="Polar residues" evidence="1">
    <location>
        <begin position="107"/>
        <end position="119"/>
    </location>
</feature>
<feature type="compositionally biased region" description="Polar residues" evidence="1">
    <location>
        <begin position="970"/>
        <end position="980"/>
    </location>
</feature>
<evidence type="ECO:0000313" key="3">
    <source>
        <dbReference type="Proteomes" id="UP000019373"/>
    </source>
</evidence>